<protein>
    <recommendedName>
        <fullName evidence="4">Catalytic LigB subunit of aromatic ring-opening dioxygenase</fullName>
    </recommendedName>
</protein>
<accession>A0A1M5B8I6</accession>
<dbReference type="EMBL" id="FQVN01000003">
    <property type="protein sequence ID" value="SHF38758.1"/>
    <property type="molecule type" value="Genomic_DNA"/>
</dbReference>
<feature type="region of interest" description="Disordered" evidence="1">
    <location>
        <begin position="143"/>
        <end position="163"/>
    </location>
</feature>
<dbReference type="Gene3D" id="3.40.830.10">
    <property type="entry name" value="LigB-like"/>
    <property type="match status" value="1"/>
</dbReference>
<keyword evidence="3" id="KW-1185">Reference proteome</keyword>
<evidence type="ECO:0000313" key="3">
    <source>
        <dbReference type="Proteomes" id="UP000184501"/>
    </source>
</evidence>
<evidence type="ECO:0008006" key="4">
    <source>
        <dbReference type="Google" id="ProtNLM"/>
    </source>
</evidence>
<dbReference type="Proteomes" id="UP000184501">
    <property type="component" value="Unassembled WGS sequence"/>
</dbReference>
<organism evidence="2 3">
    <name type="scientific">Streptoalloteichus hindustanus</name>
    <dbReference type="NCBI Taxonomy" id="2017"/>
    <lineage>
        <taxon>Bacteria</taxon>
        <taxon>Bacillati</taxon>
        <taxon>Actinomycetota</taxon>
        <taxon>Actinomycetes</taxon>
        <taxon>Pseudonocardiales</taxon>
        <taxon>Pseudonocardiaceae</taxon>
        <taxon>Streptoalloteichus</taxon>
    </lineage>
</organism>
<sequence>MIVGAAALPHPPLLVPELVAGAADRTEPVRAACLAAARRLAARSRDWVAVAADLAGPVAVGPTTRGTFRGFGVDVPVALGPEAGDVDPELPLPALVAGWLRGRVDAGSVRVELVPPDLSVDECRRLGADLAARPEPVGLLVLGDGSARHPDRAPGRPDSRAPEFDGRVRDALAAADAPALLALDVATADELVVGGRAAWQVLAGAVLADGRRWRGELLYSDAPLGVGYHVAVWDPED</sequence>
<feature type="compositionally biased region" description="Basic and acidic residues" evidence="1">
    <location>
        <begin position="146"/>
        <end position="163"/>
    </location>
</feature>
<dbReference type="RefSeq" id="WP_073481909.1">
    <property type="nucleotide sequence ID" value="NZ_FQVN01000003.1"/>
</dbReference>
<name>A0A1M5B8I6_STRHI</name>
<dbReference type="SUPFAM" id="SSF53213">
    <property type="entry name" value="LigB-like"/>
    <property type="match status" value="1"/>
</dbReference>
<gene>
    <name evidence="2" type="ORF">SAMN05444320_103448</name>
</gene>
<proteinExistence type="predicted"/>
<reference evidence="2 3" key="1">
    <citation type="submission" date="2016-11" db="EMBL/GenBank/DDBJ databases">
        <authorList>
            <person name="Jaros S."/>
            <person name="Januszkiewicz K."/>
            <person name="Wedrychowicz H."/>
        </authorList>
    </citation>
    <scope>NUCLEOTIDE SEQUENCE [LARGE SCALE GENOMIC DNA]</scope>
    <source>
        <strain evidence="2 3">DSM 44523</strain>
    </source>
</reference>
<evidence type="ECO:0000313" key="2">
    <source>
        <dbReference type="EMBL" id="SHF38758.1"/>
    </source>
</evidence>
<dbReference type="STRING" id="2017.SAMN05444320_103448"/>
<dbReference type="OrthoDB" id="4543339at2"/>
<evidence type="ECO:0000256" key="1">
    <source>
        <dbReference type="SAM" id="MobiDB-lite"/>
    </source>
</evidence>
<dbReference type="AlphaFoldDB" id="A0A1M5B8I6"/>